<dbReference type="EMBL" id="CP058998">
    <property type="protein sequence ID" value="QLJ52485.1"/>
    <property type="molecule type" value="Genomic_DNA"/>
</dbReference>
<evidence type="ECO:0000313" key="2">
    <source>
        <dbReference type="Proteomes" id="UP000510821"/>
    </source>
</evidence>
<accession>A0A7D5XBM2</accession>
<name>A0A7D5XBM2_FERL1</name>
<dbReference type="KEGG" id="flt:Sv326_0310"/>
<dbReference type="AlphaFoldDB" id="A0A7D5XBM2"/>
<evidence type="ECO:0000313" key="1">
    <source>
        <dbReference type="EMBL" id="QLJ52485.1"/>
    </source>
</evidence>
<protein>
    <submittedName>
        <fullName evidence="1">Uncharacterized protein</fullName>
    </submittedName>
</protein>
<organism evidence="1 2">
    <name type="scientific">Fermentimicrarchaeum limneticum</name>
    <dbReference type="NCBI Taxonomy" id="2795018"/>
    <lineage>
        <taxon>Archaea</taxon>
        <taxon>Candidatus Micrarchaeota</taxon>
        <taxon>Candidatus Fermentimicrarchaeales</taxon>
        <taxon>Candidatus Fermentimicrarchaeaceae</taxon>
        <taxon>Candidatus Fermentimicrarchaeum</taxon>
    </lineage>
</organism>
<proteinExistence type="predicted"/>
<dbReference type="Proteomes" id="UP000510821">
    <property type="component" value="Chromosome"/>
</dbReference>
<gene>
    <name evidence="1" type="ORF">Sv326_0310</name>
</gene>
<sequence length="317" mass="34316">MRKNVLFVTVFIMLLFAVAIAAPKPDNAGMGNESEDKGMQGNGSANATVITNKERVRANIPINVSNLPVAAQIRTQIHQVFLTGRGIAVNPENELDFRYIRIITGRVLVSPNNISEESSNSADLEVTCINTTAKERCYPLVRAGVLYLDEERYNLRNIDVDNESATASIYKNDTEVGSIALVKVDKMDAEIWAGKLTVSGTTYYAYILGLQHQLRVTAEVQERVQEYKACGPKLPSVNATEISSCKKEGGRIYIGRDENGCPMAPTCVKTSCPPVTPVSAQLRVRCRNQGGTLVGGVDDDGCPVSQKCLLASGETAG</sequence>
<reference evidence="2" key="1">
    <citation type="submission" date="2020-07" db="EMBL/GenBank/DDBJ databases">
        <title>Metabolic diversity and evolutionary history of the archaeal phylum ###Micrarchaeota### uncovered from a freshwater lake metagenome.</title>
        <authorList>
            <person name="Kadnikov V.V."/>
            <person name="Savvichev A.S."/>
            <person name="Mardanov A.V."/>
            <person name="Beletsky A.V."/>
            <person name="Chupakov A.V."/>
            <person name="Kokryatskaya N.M."/>
            <person name="Pimenov N.V."/>
            <person name="Ravin N.V."/>
        </authorList>
    </citation>
    <scope>NUCLEOTIDE SEQUENCE [LARGE SCALE GENOMIC DNA]</scope>
</reference>